<dbReference type="GeneID" id="37021409"/>
<evidence type="ECO:0000256" key="5">
    <source>
        <dbReference type="ARBA" id="ARBA00048763"/>
    </source>
</evidence>
<dbReference type="InterPro" id="IPR029063">
    <property type="entry name" value="SAM-dependent_MTases_sf"/>
</dbReference>
<dbReference type="RefSeq" id="XP_025352610.1">
    <property type="nucleotide sequence ID" value="XM_025499628.1"/>
</dbReference>
<dbReference type="CDD" id="cd02440">
    <property type="entry name" value="AdoMet_MTases"/>
    <property type="match status" value="1"/>
</dbReference>
<dbReference type="PANTHER" id="PTHR14741:SF32">
    <property type="entry name" value="TRIMETHYLGUANOSINE SYNTHASE"/>
    <property type="match status" value="1"/>
</dbReference>
<evidence type="ECO:0000256" key="2">
    <source>
        <dbReference type="ARBA" id="ARBA00025783"/>
    </source>
</evidence>
<comment type="catalytic activity">
    <reaction evidence="6">
        <text>a 5'-end (N(7)-methyl 5'-triphosphoguanosine)-ribonucleoside in snRNA + S-adenosyl-L-methionine = a 5'-end (N(2),N(7)-dimethyl 5'-triphosphoguanosine)-ribonucleoside in snRNA + S-adenosyl-L-homocysteine + H(+)</text>
        <dbReference type="Rhea" id="RHEA:78471"/>
        <dbReference type="Rhea" id="RHEA-COMP:19085"/>
        <dbReference type="Rhea" id="RHEA-COMP:19087"/>
        <dbReference type="ChEBI" id="CHEBI:15378"/>
        <dbReference type="ChEBI" id="CHEBI:57856"/>
        <dbReference type="ChEBI" id="CHEBI:59789"/>
        <dbReference type="ChEBI" id="CHEBI:156461"/>
        <dbReference type="ChEBI" id="CHEBI:172880"/>
    </reaction>
    <physiologicalReaction direction="left-to-right" evidence="6">
        <dbReference type="Rhea" id="RHEA:78472"/>
    </physiologicalReaction>
</comment>
<dbReference type="Proteomes" id="UP000245771">
    <property type="component" value="Unassembled WGS sequence"/>
</dbReference>
<dbReference type="PANTHER" id="PTHR14741">
    <property type="entry name" value="S-ADENOSYLMETHIONINE-DEPENDENT METHYLTRANSFERASE RELATED"/>
    <property type="match status" value="1"/>
</dbReference>
<gene>
    <name evidence="9" type="ORF">FA14DRAFT_162476</name>
</gene>
<comment type="catalytic activity">
    <reaction evidence="3">
        <text>a 5'-end (N(2),N(7)-dimethyl 5'-triphosphoguanosine)-ribonucleoside in snoRNA + S-adenosyl-L-methionine = a 5'-end (N(2),N(2),N(7)-trimethyl 5'-triphosphoguanosine)-ribonucleoside in snoRNA + S-adenosyl-L-homocysteine + H(+)</text>
        <dbReference type="Rhea" id="RHEA:78507"/>
        <dbReference type="Rhea" id="RHEA-COMP:19088"/>
        <dbReference type="Rhea" id="RHEA-COMP:19090"/>
        <dbReference type="ChEBI" id="CHEBI:15378"/>
        <dbReference type="ChEBI" id="CHEBI:57856"/>
        <dbReference type="ChEBI" id="CHEBI:59789"/>
        <dbReference type="ChEBI" id="CHEBI:167623"/>
        <dbReference type="ChEBI" id="CHEBI:172880"/>
    </reaction>
    <physiologicalReaction direction="left-to-right" evidence="3">
        <dbReference type="Rhea" id="RHEA:78508"/>
    </physiologicalReaction>
</comment>
<dbReference type="Gene3D" id="3.40.50.150">
    <property type="entry name" value="Vaccinia Virus protein VP39"/>
    <property type="match status" value="1"/>
</dbReference>
<feature type="compositionally biased region" description="Basic residues" evidence="8">
    <location>
        <begin position="1"/>
        <end position="11"/>
    </location>
</feature>
<comment type="catalytic activity">
    <reaction evidence="4">
        <text>a 5'-end (N(7)-methyl 5'-triphosphoguanosine)-ribonucleoside in snoRNA + S-adenosyl-L-methionine = a 5'-end (N(2),N(7)-dimethyl 5'-triphosphoguanosine)-ribonucleoside in snoRNA + S-adenosyl-L-homocysteine + H(+)</text>
        <dbReference type="Rhea" id="RHEA:78475"/>
        <dbReference type="Rhea" id="RHEA-COMP:19086"/>
        <dbReference type="Rhea" id="RHEA-COMP:19088"/>
        <dbReference type="ChEBI" id="CHEBI:15378"/>
        <dbReference type="ChEBI" id="CHEBI:57856"/>
        <dbReference type="ChEBI" id="CHEBI:59789"/>
        <dbReference type="ChEBI" id="CHEBI:156461"/>
        <dbReference type="ChEBI" id="CHEBI:172880"/>
    </reaction>
    <physiologicalReaction direction="left-to-right" evidence="4">
        <dbReference type="Rhea" id="RHEA:78476"/>
    </physiologicalReaction>
</comment>
<dbReference type="FunCoup" id="A0A316V5K8">
    <property type="interactions" value="212"/>
</dbReference>
<organism evidence="9 10">
    <name type="scientific">Meira miltonrushii</name>
    <dbReference type="NCBI Taxonomy" id="1280837"/>
    <lineage>
        <taxon>Eukaryota</taxon>
        <taxon>Fungi</taxon>
        <taxon>Dikarya</taxon>
        <taxon>Basidiomycota</taxon>
        <taxon>Ustilaginomycotina</taxon>
        <taxon>Exobasidiomycetes</taxon>
        <taxon>Exobasidiales</taxon>
        <taxon>Brachybasidiaceae</taxon>
        <taxon>Meira</taxon>
    </lineage>
</organism>
<dbReference type="InParanoid" id="A0A316V5K8"/>
<evidence type="ECO:0000256" key="7">
    <source>
        <dbReference type="ARBA" id="ARBA00049790"/>
    </source>
</evidence>
<proteinExistence type="inferred from homology"/>
<dbReference type="AlphaFoldDB" id="A0A316V5K8"/>
<keyword evidence="9" id="KW-0808">Transferase</keyword>
<dbReference type="GO" id="GO:0005634">
    <property type="term" value="C:nucleus"/>
    <property type="evidence" value="ECO:0007669"/>
    <property type="project" value="TreeGrafter"/>
</dbReference>
<dbReference type="SUPFAM" id="SSF53335">
    <property type="entry name" value="S-adenosyl-L-methionine-dependent methyltransferases"/>
    <property type="match status" value="1"/>
</dbReference>
<evidence type="ECO:0000256" key="6">
    <source>
        <dbReference type="ARBA" id="ARBA00049075"/>
    </source>
</evidence>
<reference evidence="9 10" key="1">
    <citation type="journal article" date="2018" name="Mol. Biol. Evol.">
        <title>Broad Genomic Sampling Reveals a Smut Pathogenic Ancestry of the Fungal Clade Ustilaginomycotina.</title>
        <authorList>
            <person name="Kijpornyongpan T."/>
            <person name="Mondo S.J."/>
            <person name="Barry K."/>
            <person name="Sandor L."/>
            <person name="Lee J."/>
            <person name="Lipzen A."/>
            <person name="Pangilinan J."/>
            <person name="LaButti K."/>
            <person name="Hainaut M."/>
            <person name="Henrissat B."/>
            <person name="Grigoriev I.V."/>
            <person name="Spatafora J.W."/>
            <person name="Aime M.C."/>
        </authorList>
    </citation>
    <scope>NUCLEOTIDE SEQUENCE [LARGE SCALE GENOMIC DNA]</scope>
    <source>
        <strain evidence="9 10">MCA 3882</strain>
    </source>
</reference>
<evidence type="ECO:0000256" key="3">
    <source>
        <dbReference type="ARBA" id="ARBA00047418"/>
    </source>
</evidence>
<feature type="region of interest" description="Disordered" evidence="8">
    <location>
        <begin position="1"/>
        <end position="27"/>
    </location>
</feature>
<comment type="similarity">
    <text evidence="2">Belongs to the methyltransferase superfamily. Trimethylguanosine synthase family.</text>
</comment>
<protein>
    <recommendedName>
        <fullName evidence="1">Trimethylguanosine synthase</fullName>
    </recommendedName>
    <alternativeName>
        <fullName evidence="7">Cap-specific guanine-N(2) methyltransferase</fullName>
    </alternativeName>
</protein>
<dbReference type="STRING" id="1280837.A0A316V5K8"/>
<dbReference type="Pfam" id="PF09445">
    <property type="entry name" value="Methyltransf_15"/>
    <property type="match status" value="1"/>
</dbReference>
<dbReference type="InterPro" id="IPR019012">
    <property type="entry name" value="RNA_cap_Gua-N2-MeTrfase"/>
</dbReference>
<evidence type="ECO:0000256" key="8">
    <source>
        <dbReference type="SAM" id="MobiDB-lite"/>
    </source>
</evidence>
<dbReference type="OrthoDB" id="194443at2759"/>
<evidence type="ECO:0000256" key="4">
    <source>
        <dbReference type="ARBA" id="ARBA00048740"/>
    </source>
</evidence>
<evidence type="ECO:0000313" key="10">
    <source>
        <dbReference type="Proteomes" id="UP000245771"/>
    </source>
</evidence>
<dbReference type="GO" id="GO:0071164">
    <property type="term" value="F:RNA cap trimethylguanosine synthase activity"/>
    <property type="evidence" value="ECO:0007669"/>
    <property type="project" value="TreeGrafter"/>
</dbReference>
<accession>A0A316V5K8</accession>
<sequence length="315" mass="35960">MPRRKNRKTNVKRSYGQTFGTKEDEEERSGDIYDHALTEADQFPENMLKYWRQRRSLFTLFDGSSITGELPLLDRESWYSITPEPIAARIAQRCRCGIVLDAFCGVGGNAIQFALTCERVIAIDIDPIKLEMAKHNARVYGVEQYITFLQGDWREFSKAWIRDRDTNALAADKQSDDLNWQKCQQLNFDVVFLSPPWGGVSYRTLQSETPQKFVPLAPATPTIDVEQDENFYPLSALAPSGGKDLFETASKLTPNVCMFVPRTVDLQELASLVDKNGSQSKISVEEQWLRGRCKALSCYFGELAEWKEEEEVDQE</sequence>
<dbReference type="EMBL" id="KZ819606">
    <property type="protein sequence ID" value="PWN32308.1"/>
    <property type="molecule type" value="Genomic_DNA"/>
</dbReference>
<keyword evidence="10" id="KW-1185">Reference proteome</keyword>
<comment type="catalytic activity">
    <reaction evidence="5">
        <text>a 5'-end (N(2),N(7)-dimethyl 5'-triphosphoguanosine)-ribonucleoside in snRNA + S-adenosyl-L-methionine = a 5'-end (N(2),N(2),N(7)-trimethyl 5'-triphosphoguanosine)-ribonucleoside in snRNA + S-adenosyl-L-homocysteine + H(+)</text>
        <dbReference type="Rhea" id="RHEA:78479"/>
        <dbReference type="Rhea" id="RHEA-COMP:19087"/>
        <dbReference type="Rhea" id="RHEA-COMP:19089"/>
        <dbReference type="ChEBI" id="CHEBI:15378"/>
        <dbReference type="ChEBI" id="CHEBI:57856"/>
        <dbReference type="ChEBI" id="CHEBI:59789"/>
        <dbReference type="ChEBI" id="CHEBI:167623"/>
        <dbReference type="ChEBI" id="CHEBI:172880"/>
    </reaction>
    <physiologicalReaction direction="left-to-right" evidence="5">
        <dbReference type="Rhea" id="RHEA:78480"/>
    </physiologicalReaction>
</comment>
<evidence type="ECO:0000256" key="1">
    <source>
        <dbReference type="ARBA" id="ARBA00018517"/>
    </source>
</evidence>
<name>A0A316V5K8_9BASI</name>
<keyword evidence="9" id="KW-0489">Methyltransferase</keyword>
<evidence type="ECO:0000313" key="9">
    <source>
        <dbReference type="EMBL" id="PWN32308.1"/>
    </source>
</evidence>